<evidence type="ECO:0000313" key="1">
    <source>
        <dbReference type="EMBL" id="AEM40551.1"/>
    </source>
</evidence>
<organism evidence="1 2">
    <name type="scientific">Ketogulonicigenium vulgare (strain WSH-001)</name>
    <dbReference type="NCBI Taxonomy" id="759362"/>
    <lineage>
        <taxon>Bacteria</taxon>
        <taxon>Pseudomonadati</taxon>
        <taxon>Pseudomonadota</taxon>
        <taxon>Alphaproteobacteria</taxon>
        <taxon>Rhodobacterales</taxon>
        <taxon>Roseobacteraceae</taxon>
        <taxon>Ketogulonicigenium</taxon>
    </lineage>
</organism>
<dbReference type="AlphaFoldDB" id="F9Y4J4"/>
<evidence type="ECO:0000313" key="2">
    <source>
        <dbReference type="Proteomes" id="UP000000692"/>
    </source>
</evidence>
<dbReference type="HOGENOM" id="CLU_116213_0_0_5"/>
<gene>
    <name evidence="1" type="ordered locus">KVU_0712</name>
</gene>
<dbReference type="Proteomes" id="UP000000692">
    <property type="component" value="Chromosome"/>
</dbReference>
<dbReference type="OrthoDB" id="8453740at2"/>
<protein>
    <submittedName>
        <fullName evidence="1">Uncharacterized protein</fullName>
    </submittedName>
</protein>
<proteinExistence type="predicted"/>
<accession>F9Y4J4</accession>
<reference evidence="1 2" key="1">
    <citation type="journal article" date="2011" name="J. Bacteriol.">
        <title>Complete genome sequence of the industrial strain Ketogulonicigenium vulgare WSH-001.</title>
        <authorList>
            <person name="Liu L."/>
            <person name="Li Y."/>
            <person name="Zhang J."/>
            <person name="Zhou Z."/>
            <person name="Liu J."/>
            <person name="Li X."/>
            <person name="Zhou J."/>
            <person name="Du G."/>
            <person name="Wang L."/>
            <person name="Chen J."/>
        </authorList>
    </citation>
    <scope>NUCLEOTIDE SEQUENCE [LARGE SCALE GENOMIC DNA]</scope>
    <source>
        <strain evidence="1 2">WSH-001</strain>
    </source>
</reference>
<sequence>MPIISVPSVFLTTIAAGALWRKFGMSFWQTLMRWSGVHRDDGNLRIWPILVHGNHEINQCQVYLKDGRVLNLLNGPAYIGQPWDGLLLGDDGSVLMVVENEYMPNGSVIEHGANFDAEWGTSLTYVPASEVSRVIFTLKKS</sequence>
<dbReference type="EMBL" id="CP002018">
    <property type="protein sequence ID" value="AEM40551.1"/>
    <property type="molecule type" value="Genomic_DNA"/>
</dbReference>
<dbReference type="KEGG" id="kvl:KVU_0712"/>
<name>F9Y4J4_KETVW</name>
<keyword evidence="2" id="KW-1185">Reference proteome</keyword>